<evidence type="ECO:0000256" key="1">
    <source>
        <dbReference type="ARBA" id="ARBA00004651"/>
    </source>
</evidence>
<dbReference type="Proteomes" id="UP000278962">
    <property type="component" value="Unassembled WGS sequence"/>
</dbReference>
<feature type="transmembrane region" description="Helical" evidence="7">
    <location>
        <begin position="175"/>
        <end position="199"/>
    </location>
</feature>
<dbReference type="Pfam" id="PF01891">
    <property type="entry name" value="CbiM"/>
    <property type="match status" value="1"/>
</dbReference>
<keyword evidence="9" id="KW-1185">Reference proteome</keyword>
<dbReference type="GO" id="GO:0000041">
    <property type="term" value="P:transition metal ion transport"/>
    <property type="evidence" value="ECO:0007669"/>
    <property type="project" value="InterPro"/>
</dbReference>
<dbReference type="InterPro" id="IPR002751">
    <property type="entry name" value="CbiM/NikMN"/>
</dbReference>
<keyword evidence="5 7" id="KW-1133">Transmembrane helix</keyword>
<feature type="transmembrane region" description="Helical" evidence="7">
    <location>
        <begin position="132"/>
        <end position="155"/>
    </location>
</feature>
<organism evidence="8 9">
    <name type="scientific">Solirubrobacter pauli</name>
    <dbReference type="NCBI Taxonomy" id="166793"/>
    <lineage>
        <taxon>Bacteria</taxon>
        <taxon>Bacillati</taxon>
        <taxon>Actinomycetota</taxon>
        <taxon>Thermoleophilia</taxon>
        <taxon>Solirubrobacterales</taxon>
        <taxon>Solirubrobacteraceae</taxon>
        <taxon>Solirubrobacter</taxon>
    </lineage>
</organism>
<dbReference type="AlphaFoldDB" id="A0A660L3Z9"/>
<reference evidence="8 9" key="1">
    <citation type="submission" date="2018-10" db="EMBL/GenBank/DDBJ databases">
        <title>Genomic Encyclopedia of Archaeal and Bacterial Type Strains, Phase II (KMG-II): from individual species to whole genera.</title>
        <authorList>
            <person name="Goeker M."/>
        </authorList>
    </citation>
    <scope>NUCLEOTIDE SEQUENCE [LARGE SCALE GENOMIC DNA]</scope>
    <source>
        <strain evidence="8 9">DSM 14954</strain>
    </source>
</reference>
<proteinExistence type="predicted"/>
<gene>
    <name evidence="8" type="ORF">C8N24_4250</name>
</gene>
<evidence type="ECO:0000313" key="8">
    <source>
        <dbReference type="EMBL" id="RKQ86240.1"/>
    </source>
</evidence>
<dbReference type="PANTHER" id="PTHR34229:SF1">
    <property type="entry name" value="METAL TRANSPORT PROTEIN HI_1621-RELATED"/>
    <property type="match status" value="1"/>
</dbReference>
<feature type="transmembrane region" description="Helical" evidence="7">
    <location>
        <begin position="43"/>
        <end position="62"/>
    </location>
</feature>
<evidence type="ECO:0000313" key="9">
    <source>
        <dbReference type="Proteomes" id="UP000278962"/>
    </source>
</evidence>
<evidence type="ECO:0000256" key="2">
    <source>
        <dbReference type="ARBA" id="ARBA00022448"/>
    </source>
</evidence>
<comment type="caution">
    <text evidence="8">The sequence shown here is derived from an EMBL/GenBank/DDBJ whole genome shotgun (WGS) entry which is preliminary data.</text>
</comment>
<feature type="transmembrane region" description="Helical" evidence="7">
    <location>
        <begin position="12"/>
        <end position="31"/>
    </location>
</feature>
<dbReference type="RefSeq" id="WP_121253807.1">
    <property type="nucleotide sequence ID" value="NZ_RBIL01000002.1"/>
</dbReference>
<dbReference type="PANTHER" id="PTHR34229">
    <property type="entry name" value="METAL TRANSPORT PROTEIN HI_1621-RELATED"/>
    <property type="match status" value="1"/>
</dbReference>
<accession>A0A660L3Z9</accession>
<evidence type="ECO:0000256" key="4">
    <source>
        <dbReference type="ARBA" id="ARBA00022692"/>
    </source>
</evidence>
<keyword evidence="6 7" id="KW-0472">Membrane</keyword>
<evidence type="ECO:0000256" key="7">
    <source>
        <dbReference type="SAM" id="Phobius"/>
    </source>
</evidence>
<dbReference type="OrthoDB" id="5395048at2"/>
<evidence type="ECO:0000256" key="5">
    <source>
        <dbReference type="ARBA" id="ARBA00022989"/>
    </source>
</evidence>
<keyword evidence="3" id="KW-1003">Cell membrane</keyword>
<sequence>MHIPDGFLTGEAAALGFVPAVIGVGVCLRRAAATAREKDVPVAGLAAAFFLVGEAPFVPLTVGTNAHLLGGALAVALLGPWLGALTITTVCLIQALVFGSVGFTTLGLTITNLALVPAFLGYPLLVALRRPLPFPLAAGITAAISVMLAALIFTFEMTVGADHAIDRGTLAASILGPYAIVALIEGVLTALIIKALLGLRPDLVRARRRETVPA</sequence>
<protein>
    <submittedName>
        <fullName evidence="8">Cobalt/nickel transport system permease protein</fullName>
    </submittedName>
</protein>
<evidence type="ECO:0000256" key="3">
    <source>
        <dbReference type="ARBA" id="ARBA00022475"/>
    </source>
</evidence>
<evidence type="ECO:0000256" key="6">
    <source>
        <dbReference type="ARBA" id="ARBA00023136"/>
    </source>
</evidence>
<dbReference type="EMBL" id="RBIL01000002">
    <property type="protein sequence ID" value="RKQ86240.1"/>
    <property type="molecule type" value="Genomic_DNA"/>
</dbReference>
<name>A0A660L3Z9_9ACTN</name>
<dbReference type="Gene3D" id="1.10.1760.20">
    <property type="match status" value="1"/>
</dbReference>
<feature type="transmembrane region" description="Helical" evidence="7">
    <location>
        <begin position="103"/>
        <end position="125"/>
    </location>
</feature>
<dbReference type="GO" id="GO:0005886">
    <property type="term" value="C:plasma membrane"/>
    <property type="evidence" value="ECO:0007669"/>
    <property type="project" value="UniProtKB-SubCell"/>
</dbReference>
<keyword evidence="2" id="KW-0813">Transport</keyword>
<comment type="subcellular location">
    <subcellularLocation>
        <location evidence="1">Cell membrane</location>
        <topology evidence="1">Multi-pass membrane protein</topology>
    </subcellularLocation>
</comment>
<feature type="transmembrane region" description="Helical" evidence="7">
    <location>
        <begin position="74"/>
        <end position="97"/>
    </location>
</feature>
<keyword evidence="4 7" id="KW-0812">Transmembrane</keyword>